<dbReference type="AlphaFoldDB" id="A0A6B9XNP9"/>
<dbReference type="EMBL" id="MK630013">
    <property type="protein sequence ID" value="QHR84893.1"/>
    <property type="molecule type" value="Genomic_DNA"/>
</dbReference>
<sequence length="58" mass="7188">MPHMMPMYWLFYMILVLLLFTMFMLMVFYMINFVVMGVKMKDLSSVFSFLKIKFVKKW</sequence>
<geneLocation type="mitochondrion" evidence="2"/>
<keyword evidence="1" id="KW-0812">Transmembrane</keyword>
<keyword evidence="2" id="KW-0496">Mitochondrion</keyword>
<evidence type="ECO:0000313" key="2">
    <source>
        <dbReference type="EMBL" id="QHR84893.1"/>
    </source>
</evidence>
<gene>
    <name evidence="2" type="primary">atp8</name>
</gene>
<keyword evidence="1" id="KW-1133">Transmembrane helix</keyword>
<keyword evidence="1" id="KW-0472">Membrane</keyword>
<organism evidence="2">
    <name type="scientific">Aenasius arizonensis</name>
    <dbReference type="NCBI Taxonomy" id="2058190"/>
    <lineage>
        <taxon>Eukaryota</taxon>
        <taxon>Metazoa</taxon>
        <taxon>Ecdysozoa</taxon>
        <taxon>Arthropoda</taxon>
        <taxon>Hexapoda</taxon>
        <taxon>Insecta</taxon>
        <taxon>Pterygota</taxon>
        <taxon>Neoptera</taxon>
        <taxon>Endopterygota</taxon>
        <taxon>Hymenoptera</taxon>
        <taxon>Apocrita</taxon>
        <taxon>Proctotrupomorpha</taxon>
        <taxon>Chalcidoidea</taxon>
        <taxon>Encyrtidae</taxon>
        <taxon>Tetracneminae</taxon>
        <taxon>Aenasius</taxon>
    </lineage>
</organism>
<name>A0A6B9XNP9_9HYME</name>
<reference evidence="2" key="1">
    <citation type="journal article" date="2019" name="Mitochondrial DNA Part B Resour">
        <title>The mitochondrial genome of Aenasius arizonensis (Hymenoptera: Encyrtidae) with novel gene order.</title>
        <authorList>
            <person name="Ma Y."/>
            <person name="Zheng B.-Y."/>
            <person name="Zhu J.-C."/>
            <person name="Tang P."/>
            <person name="Chen X.-X."/>
        </authorList>
    </citation>
    <scope>NUCLEOTIDE SEQUENCE</scope>
</reference>
<evidence type="ECO:0000256" key="1">
    <source>
        <dbReference type="SAM" id="Phobius"/>
    </source>
</evidence>
<dbReference type="GeneID" id="43961299"/>
<accession>A0A6B9XNP9</accession>
<proteinExistence type="predicted"/>
<feature type="transmembrane region" description="Helical" evidence="1">
    <location>
        <begin position="6"/>
        <end position="31"/>
    </location>
</feature>
<dbReference type="RefSeq" id="YP_009726132.1">
    <property type="nucleotide sequence ID" value="NC_045852.1"/>
</dbReference>
<protein>
    <submittedName>
        <fullName evidence="2">ATP synthase F0 subunit 8</fullName>
    </submittedName>
</protein>